<dbReference type="PANTHER" id="PTHR43396">
    <property type="entry name" value="FLAVOHEMOPROTEIN"/>
    <property type="match status" value="1"/>
</dbReference>
<gene>
    <name evidence="18" type="primary">YHB1</name>
    <name evidence="18" type="ORF">FOB64_004066</name>
</gene>
<proteinExistence type="inferred from homology"/>
<organism evidence="18 19">
    <name type="scientific">Candida albicans</name>
    <name type="common">Yeast</name>
    <dbReference type="NCBI Taxonomy" id="5476"/>
    <lineage>
        <taxon>Eukaryota</taxon>
        <taxon>Fungi</taxon>
        <taxon>Dikarya</taxon>
        <taxon>Ascomycota</taxon>
        <taxon>Saccharomycotina</taxon>
        <taxon>Pichiomycetes</taxon>
        <taxon>Debaryomycetaceae</taxon>
        <taxon>Candida/Lodderomyces clade</taxon>
        <taxon>Candida</taxon>
    </lineage>
</organism>
<comment type="cofactor">
    <cofactor evidence="1">
        <name>heme b</name>
        <dbReference type="ChEBI" id="CHEBI:60344"/>
    </cofactor>
</comment>
<dbReference type="GO" id="GO:0009636">
    <property type="term" value="P:response to toxic substance"/>
    <property type="evidence" value="ECO:0007669"/>
    <property type="project" value="UniProtKB-KW"/>
</dbReference>
<evidence type="ECO:0000259" key="17">
    <source>
        <dbReference type="PROSITE" id="PS51384"/>
    </source>
</evidence>
<evidence type="ECO:0000256" key="6">
    <source>
        <dbReference type="ARBA" id="ARBA00022617"/>
    </source>
</evidence>
<evidence type="ECO:0000259" key="16">
    <source>
        <dbReference type="PROSITE" id="PS01033"/>
    </source>
</evidence>
<dbReference type="SUPFAM" id="SSF46458">
    <property type="entry name" value="Globin-like"/>
    <property type="match status" value="1"/>
</dbReference>
<comment type="similarity">
    <text evidence="3">In the C-terminal section; belongs to the flavoprotein pyridine nucleotide cytochrome reductase family.</text>
</comment>
<feature type="domain" description="FAD-binding FR-type" evidence="17">
    <location>
        <begin position="156"/>
        <end position="263"/>
    </location>
</feature>
<comment type="catalytic activity">
    <reaction evidence="15">
        <text>2 nitric oxide + NADPH + 2 O2 = 2 nitrate + NADP(+) + H(+)</text>
        <dbReference type="Rhea" id="RHEA:19465"/>
        <dbReference type="ChEBI" id="CHEBI:15378"/>
        <dbReference type="ChEBI" id="CHEBI:15379"/>
        <dbReference type="ChEBI" id="CHEBI:16480"/>
        <dbReference type="ChEBI" id="CHEBI:17632"/>
        <dbReference type="ChEBI" id="CHEBI:57783"/>
        <dbReference type="ChEBI" id="CHEBI:58349"/>
        <dbReference type="EC" id="1.14.12.17"/>
    </reaction>
</comment>
<keyword evidence="10" id="KW-0521">NADP</keyword>
<evidence type="ECO:0000256" key="2">
    <source>
        <dbReference type="ARBA" id="ARBA00001974"/>
    </source>
</evidence>
<dbReference type="Gene3D" id="1.10.490.10">
    <property type="entry name" value="Globins"/>
    <property type="match status" value="1"/>
</dbReference>
<protein>
    <recommendedName>
        <fullName evidence="4">nitric oxide dioxygenase</fullName>
        <ecNumber evidence="4">1.14.12.17</ecNumber>
    </recommendedName>
</protein>
<dbReference type="InterPro" id="IPR017938">
    <property type="entry name" value="Riboflavin_synthase-like_b-brl"/>
</dbReference>
<evidence type="ECO:0000313" key="18">
    <source>
        <dbReference type="EMBL" id="KAF6066586.1"/>
    </source>
</evidence>
<dbReference type="PANTHER" id="PTHR43396:SF3">
    <property type="entry name" value="FLAVOHEMOPROTEIN"/>
    <property type="match status" value="1"/>
</dbReference>
<dbReference type="PRINTS" id="PR00409">
    <property type="entry name" value="PHDIOXRDTASE"/>
</dbReference>
<keyword evidence="13" id="KW-0520">NAD</keyword>
<dbReference type="InterPro" id="IPR039261">
    <property type="entry name" value="FNR_nucleotide-bd"/>
</dbReference>
<keyword evidence="5" id="KW-0216">Detoxification</keyword>
<evidence type="ECO:0000256" key="14">
    <source>
        <dbReference type="ARBA" id="ARBA00048649"/>
    </source>
</evidence>
<evidence type="ECO:0000256" key="7">
    <source>
        <dbReference type="ARBA" id="ARBA00022630"/>
    </source>
</evidence>
<dbReference type="GO" id="GO:0046210">
    <property type="term" value="P:nitric oxide catabolic process"/>
    <property type="evidence" value="ECO:0007669"/>
    <property type="project" value="TreeGrafter"/>
</dbReference>
<dbReference type="GO" id="GO:0008941">
    <property type="term" value="F:nitric oxide dioxygenase NAD(P)H activity"/>
    <property type="evidence" value="ECO:0007669"/>
    <property type="project" value="UniProtKB-EC"/>
</dbReference>
<dbReference type="InterPro" id="IPR001433">
    <property type="entry name" value="OxRdtase_FAD/NAD-bd"/>
</dbReference>
<dbReference type="CDD" id="cd19754">
    <property type="entry name" value="FHb_fungal-globin"/>
    <property type="match status" value="1"/>
</dbReference>
<keyword evidence="8" id="KW-0479">Metal-binding</keyword>
<dbReference type="Proteomes" id="UP000536275">
    <property type="component" value="Unassembled WGS sequence"/>
</dbReference>
<sequence>MTVEYETKQLTPAQIKIILDTVPILEEAGETLTQKFYQRMIGNYDEVKPFFNTTDQKLLRQPKILAFALLNYAKNIEDLTPLTDFVKQIVVKHIGLQVLPEHYPIVGTCLIQTMVELLPPEIANKDFLEAWTIAYGNLAKLLIDLEAAEYAKQPWRWFKDFKVTRIVQECKDVKSVYFTPVDKDLLPLPKPERGQYLCFRWKLPGEEFEISREYSVSEFPKENEYRISVRHVPGGKISGYIHNNLKVGDILKVAPPAGNFVYDPATDKELIFVAGGIGITPLLSMIERALEEGKNVKLLYSNRSAETRAFGNLFKEYKSKFGDKFQAIEYFSEDNNTDDKIVIDKAFNRKLTTDDLDFIAPEHDVYLVGPREFMKDIKEHLGKKNVPVKLEYFGPYDP</sequence>
<feature type="domain" description="Globin" evidence="16">
    <location>
        <begin position="9"/>
        <end position="147"/>
    </location>
</feature>
<evidence type="ECO:0000256" key="15">
    <source>
        <dbReference type="ARBA" id="ARBA00049433"/>
    </source>
</evidence>
<dbReference type="Pfam" id="PF00970">
    <property type="entry name" value="FAD_binding_6"/>
    <property type="match status" value="1"/>
</dbReference>
<dbReference type="FunFam" id="3.40.50.80:FF:000076">
    <property type="entry name" value="Flavohemoprotein"/>
    <property type="match status" value="1"/>
</dbReference>
<dbReference type="GO" id="GO:0020037">
    <property type="term" value="F:heme binding"/>
    <property type="evidence" value="ECO:0007669"/>
    <property type="project" value="InterPro"/>
</dbReference>
<evidence type="ECO:0000256" key="11">
    <source>
        <dbReference type="ARBA" id="ARBA00023002"/>
    </source>
</evidence>
<dbReference type="GO" id="GO:0019825">
    <property type="term" value="F:oxygen binding"/>
    <property type="evidence" value="ECO:0007669"/>
    <property type="project" value="InterPro"/>
</dbReference>
<dbReference type="FunFam" id="1.10.490.10:FF:000003">
    <property type="entry name" value="Flavohemoprotein"/>
    <property type="match status" value="1"/>
</dbReference>
<keyword evidence="7" id="KW-0285">Flavoprotein</keyword>
<evidence type="ECO:0000256" key="10">
    <source>
        <dbReference type="ARBA" id="ARBA00022857"/>
    </source>
</evidence>
<dbReference type="CDD" id="cd06184">
    <property type="entry name" value="flavohem_like_fad_nad_binding"/>
    <property type="match status" value="1"/>
</dbReference>
<evidence type="ECO:0000256" key="8">
    <source>
        <dbReference type="ARBA" id="ARBA00022723"/>
    </source>
</evidence>
<comment type="catalytic activity">
    <reaction evidence="14">
        <text>2 nitric oxide + NADH + 2 O2 = 2 nitrate + NAD(+) + H(+)</text>
        <dbReference type="Rhea" id="RHEA:19469"/>
        <dbReference type="ChEBI" id="CHEBI:15378"/>
        <dbReference type="ChEBI" id="CHEBI:15379"/>
        <dbReference type="ChEBI" id="CHEBI:16480"/>
        <dbReference type="ChEBI" id="CHEBI:17632"/>
        <dbReference type="ChEBI" id="CHEBI:57540"/>
        <dbReference type="ChEBI" id="CHEBI:57945"/>
        <dbReference type="EC" id="1.14.12.17"/>
    </reaction>
</comment>
<dbReference type="PROSITE" id="PS01033">
    <property type="entry name" value="GLOBIN"/>
    <property type="match status" value="1"/>
</dbReference>
<accession>A0A8H6BXD1</accession>
<dbReference type="SUPFAM" id="SSF52343">
    <property type="entry name" value="Ferredoxin reductase-like, C-terminal NADP-linked domain"/>
    <property type="match status" value="1"/>
</dbReference>
<keyword evidence="12" id="KW-0408">Iron</keyword>
<dbReference type="SUPFAM" id="SSF63380">
    <property type="entry name" value="Riboflavin synthase domain-like"/>
    <property type="match status" value="1"/>
</dbReference>
<evidence type="ECO:0000256" key="1">
    <source>
        <dbReference type="ARBA" id="ARBA00001970"/>
    </source>
</evidence>
<evidence type="ECO:0000256" key="13">
    <source>
        <dbReference type="ARBA" id="ARBA00023027"/>
    </source>
</evidence>
<dbReference type="EC" id="1.14.12.17" evidence="4"/>
<reference evidence="18 19" key="1">
    <citation type="submission" date="2020-03" db="EMBL/GenBank/DDBJ databases">
        <title>FDA dAtabase for Regulatory Grade micrObial Sequences (FDA-ARGOS): Supporting development and validation of Infectious Disease Dx tests.</title>
        <authorList>
            <person name="Campos J."/>
            <person name="Goldberg B."/>
            <person name="Tallon L."/>
            <person name="Sadzewicz L."/>
            <person name="Vavikolanu K."/>
            <person name="Mehta A."/>
            <person name="Aluvathingal J."/>
            <person name="Nadendla S."/>
            <person name="Nandy P."/>
            <person name="Geyer C."/>
            <person name="Yan Y."/>
            <person name="Sichtig H."/>
        </authorList>
    </citation>
    <scope>NUCLEOTIDE SEQUENCE [LARGE SCALE GENOMIC DNA]</scope>
    <source>
        <strain evidence="18 19">FDAARGOS_656</strain>
    </source>
</reference>
<dbReference type="AlphaFoldDB" id="A0A8H6BXD1"/>
<evidence type="ECO:0000256" key="9">
    <source>
        <dbReference type="ARBA" id="ARBA00022827"/>
    </source>
</evidence>
<dbReference type="PROSITE" id="PS51384">
    <property type="entry name" value="FAD_FR"/>
    <property type="match status" value="1"/>
</dbReference>
<dbReference type="InterPro" id="IPR008333">
    <property type="entry name" value="Cbr1-like_FAD-bd_dom"/>
</dbReference>
<dbReference type="InterPro" id="IPR000971">
    <property type="entry name" value="Globin"/>
</dbReference>
<dbReference type="InterPro" id="IPR017927">
    <property type="entry name" value="FAD-bd_FR_type"/>
</dbReference>
<dbReference type="GO" id="GO:0046872">
    <property type="term" value="F:metal ion binding"/>
    <property type="evidence" value="ECO:0007669"/>
    <property type="project" value="UniProtKB-KW"/>
</dbReference>
<evidence type="ECO:0000256" key="4">
    <source>
        <dbReference type="ARBA" id="ARBA00012229"/>
    </source>
</evidence>
<evidence type="ECO:0000313" key="19">
    <source>
        <dbReference type="Proteomes" id="UP000536275"/>
    </source>
</evidence>
<dbReference type="SMR" id="A0A8H6BXD1"/>
<keyword evidence="9" id="KW-0274">FAD</keyword>
<evidence type="ECO:0000256" key="3">
    <source>
        <dbReference type="ARBA" id="ARBA00006401"/>
    </source>
</evidence>
<name>A0A8H6BXD1_CANAX</name>
<dbReference type="GO" id="GO:0071949">
    <property type="term" value="F:FAD binding"/>
    <property type="evidence" value="ECO:0007669"/>
    <property type="project" value="TreeGrafter"/>
</dbReference>
<dbReference type="InterPro" id="IPR009050">
    <property type="entry name" value="Globin-like_sf"/>
</dbReference>
<comment type="cofactor">
    <cofactor evidence="2">
        <name>FAD</name>
        <dbReference type="ChEBI" id="CHEBI:57692"/>
    </cofactor>
</comment>
<dbReference type="Pfam" id="PF00175">
    <property type="entry name" value="NAD_binding_1"/>
    <property type="match status" value="1"/>
</dbReference>
<dbReference type="FunFam" id="2.40.30.10:FF:000034">
    <property type="entry name" value="Flavohemoprotein"/>
    <property type="match status" value="1"/>
</dbReference>
<dbReference type="GO" id="GO:0071500">
    <property type="term" value="P:cellular response to nitrosative stress"/>
    <property type="evidence" value="ECO:0007669"/>
    <property type="project" value="TreeGrafter"/>
</dbReference>
<comment type="caution">
    <text evidence="18">The sequence shown here is derived from an EMBL/GenBank/DDBJ whole genome shotgun (WGS) entry which is preliminary data.</text>
</comment>
<dbReference type="InterPro" id="IPR012292">
    <property type="entry name" value="Globin/Proto"/>
</dbReference>
<keyword evidence="6" id="KW-0349">Heme</keyword>
<dbReference type="EMBL" id="JABWAD010000055">
    <property type="protein sequence ID" value="KAF6066586.1"/>
    <property type="molecule type" value="Genomic_DNA"/>
</dbReference>
<dbReference type="Pfam" id="PF00042">
    <property type="entry name" value="Globin"/>
    <property type="match status" value="1"/>
</dbReference>
<keyword evidence="11" id="KW-0560">Oxidoreductase</keyword>
<evidence type="ECO:0000256" key="12">
    <source>
        <dbReference type="ARBA" id="ARBA00023004"/>
    </source>
</evidence>
<dbReference type="Gene3D" id="3.40.50.80">
    <property type="entry name" value="Nucleotide-binding domain of ferredoxin-NADP reductase (FNR) module"/>
    <property type="match status" value="1"/>
</dbReference>
<evidence type="ECO:0000256" key="5">
    <source>
        <dbReference type="ARBA" id="ARBA00022575"/>
    </source>
</evidence>
<dbReference type="Gene3D" id="2.40.30.10">
    <property type="entry name" value="Translation factors"/>
    <property type="match status" value="1"/>
</dbReference>